<feature type="transmembrane region" description="Helical" evidence="6">
    <location>
        <begin position="504"/>
        <end position="525"/>
    </location>
</feature>
<evidence type="ECO:0000256" key="3">
    <source>
        <dbReference type="ARBA" id="ARBA00022989"/>
    </source>
</evidence>
<keyword evidence="4 6" id="KW-0472">Membrane</keyword>
<sequence length="545" mass="59466">MTTDMDDLKQTSTEMLEDIEKPSAPGHGYVEGNALLVDKHGNILKVPVPSNDPNDPLNFKTWEKWAVIVTCCWFSIMGLALAGGLGAILNIFFALYGPQGYGPSDIVLLLTLPSLCIGLVSLAFGRRPVFLISTVILLAATIGSATQNSYNGHLGTRVLQGLATGASESLLPLMLTEVTFLHERGRVFGLYWTVQNIISSSLNLASSYEAAALGWRWYYWVFVITIAVGLVLAIFFGFETRFSRPAVNLDGRVIMTDDFGVTHIVPDHEAQEYLERHAIPHHSDGADVPKKSYMQMLKPWSEPHPTPGKMMVLSWLRMAQSMTSPAILYVVLASSITLGCVVGISLTYDTVLQQYGWKPQDVGLINLGGVVGGLLGAAYCTLVGEPFVLWMAKRNRGIHRPEHRLIVLIPIGLLGFGMLILYGFMATSAFEGGGSSWGAVLAWTFFQITFTSVLIISTTFASEASPKHPGPALVMVVGTKNIVSFGVAYGLTPMVQKGGYTWTFGVLAGIFGAIFILGVPVYILNPMWRRYVTRMEEKRGVTTTD</sequence>
<evidence type="ECO:0000313" key="8">
    <source>
        <dbReference type="Proteomes" id="UP000777438"/>
    </source>
</evidence>
<feature type="transmembrane region" description="Helical" evidence="6">
    <location>
        <begin position="129"/>
        <end position="146"/>
    </location>
</feature>
<dbReference type="EMBL" id="JAGPYM010000004">
    <property type="protein sequence ID" value="KAH6895923.1"/>
    <property type="molecule type" value="Genomic_DNA"/>
</dbReference>
<comment type="caution">
    <text evidence="7">The sequence shown here is derived from an EMBL/GenBank/DDBJ whole genome shotgun (WGS) entry which is preliminary data.</text>
</comment>
<dbReference type="GO" id="GO:0005886">
    <property type="term" value="C:plasma membrane"/>
    <property type="evidence" value="ECO:0007669"/>
    <property type="project" value="TreeGrafter"/>
</dbReference>
<evidence type="ECO:0000256" key="6">
    <source>
        <dbReference type="SAM" id="Phobius"/>
    </source>
</evidence>
<dbReference type="PANTHER" id="PTHR23502">
    <property type="entry name" value="MAJOR FACILITATOR SUPERFAMILY"/>
    <property type="match status" value="1"/>
</dbReference>
<feature type="transmembrane region" description="Helical" evidence="6">
    <location>
        <begin position="65"/>
        <end position="94"/>
    </location>
</feature>
<feature type="transmembrane region" description="Helical" evidence="6">
    <location>
        <begin position="106"/>
        <end position="124"/>
    </location>
</feature>
<dbReference type="SUPFAM" id="SSF103473">
    <property type="entry name" value="MFS general substrate transporter"/>
    <property type="match status" value="1"/>
</dbReference>
<evidence type="ECO:0000313" key="7">
    <source>
        <dbReference type="EMBL" id="KAH6895923.1"/>
    </source>
</evidence>
<protein>
    <submittedName>
        <fullName evidence="7">Major facilitator superfamily domain-containing protein</fullName>
    </submittedName>
</protein>
<keyword evidence="5" id="KW-0325">Glycoprotein</keyword>
<dbReference type="PANTHER" id="PTHR23502:SF139">
    <property type="entry name" value="MAJOR FACILITATOR SUPERFAMILY (MFS) PROFILE DOMAIN-CONTAINING PROTEIN-RELATED"/>
    <property type="match status" value="1"/>
</dbReference>
<accession>A0A9P8WDI8</accession>
<evidence type="ECO:0000256" key="2">
    <source>
        <dbReference type="ARBA" id="ARBA00022692"/>
    </source>
</evidence>
<keyword evidence="8" id="KW-1185">Reference proteome</keyword>
<name>A0A9P8WDI8_9HYPO</name>
<dbReference type="OrthoDB" id="268400at2759"/>
<evidence type="ECO:0000256" key="5">
    <source>
        <dbReference type="ARBA" id="ARBA00023180"/>
    </source>
</evidence>
<keyword evidence="3 6" id="KW-1133">Transmembrane helix</keyword>
<feature type="transmembrane region" description="Helical" evidence="6">
    <location>
        <begin position="217"/>
        <end position="238"/>
    </location>
</feature>
<feature type="transmembrane region" description="Helical" evidence="6">
    <location>
        <begin position="472"/>
        <end position="492"/>
    </location>
</feature>
<keyword evidence="2 6" id="KW-0812">Transmembrane</keyword>
<feature type="transmembrane region" description="Helical" evidence="6">
    <location>
        <begin position="437"/>
        <end position="460"/>
    </location>
</feature>
<comment type="subcellular location">
    <subcellularLocation>
        <location evidence="1">Membrane</location>
        <topology evidence="1">Multi-pass membrane protein</topology>
    </subcellularLocation>
</comment>
<dbReference type="InterPro" id="IPR011701">
    <property type="entry name" value="MFS"/>
</dbReference>
<dbReference type="InterPro" id="IPR036259">
    <property type="entry name" value="MFS_trans_sf"/>
</dbReference>
<proteinExistence type="predicted"/>
<feature type="transmembrane region" description="Helical" evidence="6">
    <location>
        <begin position="405"/>
        <end position="425"/>
    </location>
</feature>
<dbReference type="GO" id="GO:0022857">
    <property type="term" value="F:transmembrane transporter activity"/>
    <property type="evidence" value="ECO:0007669"/>
    <property type="project" value="InterPro"/>
</dbReference>
<dbReference type="Proteomes" id="UP000777438">
    <property type="component" value="Unassembled WGS sequence"/>
</dbReference>
<feature type="transmembrane region" description="Helical" evidence="6">
    <location>
        <begin position="326"/>
        <end position="344"/>
    </location>
</feature>
<dbReference type="Gene3D" id="1.20.1250.20">
    <property type="entry name" value="MFS general substrate transporter like domains"/>
    <property type="match status" value="1"/>
</dbReference>
<reference evidence="7 8" key="1">
    <citation type="journal article" date="2021" name="Nat. Commun.">
        <title>Genetic determinants of endophytism in the Arabidopsis root mycobiome.</title>
        <authorList>
            <person name="Mesny F."/>
            <person name="Miyauchi S."/>
            <person name="Thiergart T."/>
            <person name="Pickel B."/>
            <person name="Atanasova L."/>
            <person name="Karlsson M."/>
            <person name="Huettel B."/>
            <person name="Barry K.W."/>
            <person name="Haridas S."/>
            <person name="Chen C."/>
            <person name="Bauer D."/>
            <person name="Andreopoulos W."/>
            <person name="Pangilinan J."/>
            <person name="LaButti K."/>
            <person name="Riley R."/>
            <person name="Lipzen A."/>
            <person name="Clum A."/>
            <person name="Drula E."/>
            <person name="Henrissat B."/>
            <person name="Kohler A."/>
            <person name="Grigoriev I.V."/>
            <person name="Martin F.M."/>
            <person name="Hacquard S."/>
        </authorList>
    </citation>
    <scope>NUCLEOTIDE SEQUENCE [LARGE SCALE GENOMIC DNA]</scope>
    <source>
        <strain evidence="7 8">MPI-CAGE-CH-0241</strain>
    </source>
</reference>
<dbReference type="Pfam" id="PF07690">
    <property type="entry name" value="MFS_1"/>
    <property type="match status" value="1"/>
</dbReference>
<feature type="transmembrane region" description="Helical" evidence="6">
    <location>
        <begin position="364"/>
        <end position="384"/>
    </location>
</feature>
<gene>
    <name evidence="7" type="ORF">B0T10DRAFT_536350</name>
</gene>
<dbReference type="AlphaFoldDB" id="A0A9P8WDI8"/>
<evidence type="ECO:0000256" key="1">
    <source>
        <dbReference type="ARBA" id="ARBA00004141"/>
    </source>
</evidence>
<organism evidence="7 8">
    <name type="scientific">Thelonectria olida</name>
    <dbReference type="NCBI Taxonomy" id="1576542"/>
    <lineage>
        <taxon>Eukaryota</taxon>
        <taxon>Fungi</taxon>
        <taxon>Dikarya</taxon>
        <taxon>Ascomycota</taxon>
        <taxon>Pezizomycotina</taxon>
        <taxon>Sordariomycetes</taxon>
        <taxon>Hypocreomycetidae</taxon>
        <taxon>Hypocreales</taxon>
        <taxon>Nectriaceae</taxon>
        <taxon>Thelonectria</taxon>
    </lineage>
</organism>
<evidence type="ECO:0000256" key="4">
    <source>
        <dbReference type="ARBA" id="ARBA00023136"/>
    </source>
</evidence>